<feature type="transmembrane region" description="Helical" evidence="7">
    <location>
        <begin position="127"/>
        <end position="146"/>
    </location>
</feature>
<evidence type="ECO:0000256" key="5">
    <source>
        <dbReference type="ARBA" id="ARBA00038359"/>
    </source>
</evidence>
<dbReference type="InterPro" id="IPR049326">
    <property type="entry name" value="Rhodopsin_dom_fungi"/>
</dbReference>
<feature type="transmembrane region" description="Helical" evidence="7">
    <location>
        <begin position="92"/>
        <end position="118"/>
    </location>
</feature>
<comment type="similarity">
    <text evidence="5">Belongs to the SAT4 family.</text>
</comment>
<dbReference type="STRING" id="1460663.A0A177C1I5"/>
<reference evidence="9 10" key="1">
    <citation type="submission" date="2016-05" db="EMBL/GenBank/DDBJ databases">
        <title>Comparative analysis of secretome profiles of manganese(II)-oxidizing ascomycete fungi.</title>
        <authorList>
            <consortium name="DOE Joint Genome Institute"/>
            <person name="Zeiner C.A."/>
            <person name="Purvine S.O."/>
            <person name="Zink E.M."/>
            <person name="Wu S."/>
            <person name="Pasa-Tolic L."/>
            <person name="Chaput D.L."/>
            <person name="Haridas S."/>
            <person name="Grigoriev I.V."/>
            <person name="Santelli C.M."/>
            <person name="Hansel C.M."/>
        </authorList>
    </citation>
    <scope>NUCLEOTIDE SEQUENCE [LARGE SCALE GENOMIC DNA]</scope>
    <source>
        <strain evidence="9 10">AP3s5-JAC2a</strain>
    </source>
</reference>
<keyword evidence="3 7" id="KW-1133">Transmembrane helix</keyword>
<organism evidence="9 10">
    <name type="scientific">Paraphaeosphaeria sporulosa</name>
    <dbReference type="NCBI Taxonomy" id="1460663"/>
    <lineage>
        <taxon>Eukaryota</taxon>
        <taxon>Fungi</taxon>
        <taxon>Dikarya</taxon>
        <taxon>Ascomycota</taxon>
        <taxon>Pezizomycotina</taxon>
        <taxon>Dothideomycetes</taxon>
        <taxon>Pleosporomycetidae</taxon>
        <taxon>Pleosporales</taxon>
        <taxon>Massarineae</taxon>
        <taxon>Didymosphaeriaceae</taxon>
        <taxon>Paraphaeosphaeria</taxon>
    </lineage>
</organism>
<evidence type="ECO:0000256" key="3">
    <source>
        <dbReference type="ARBA" id="ARBA00022989"/>
    </source>
</evidence>
<feature type="compositionally biased region" description="Basic and acidic residues" evidence="6">
    <location>
        <begin position="326"/>
        <end position="362"/>
    </location>
</feature>
<protein>
    <recommendedName>
        <fullName evidence="8">Rhodopsin domain-containing protein</fullName>
    </recommendedName>
</protein>
<evidence type="ECO:0000259" key="8">
    <source>
        <dbReference type="Pfam" id="PF20684"/>
    </source>
</evidence>
<dbReference type="PANTHER" id="PTHR33048">
    <property type="entry name" value="PTH11-LIKE INTEGRAL MEMBRANE PROTEIN (AFU_ORTHOLOGUE AFUA_5G11245)"/>
    <property type="match status" value="1"/>
</dbReference>
<keyword evidence="4 7" id="KW-0472">Membrane</keyword>
<dbReference type="GO" id="GO:0016020">
    <property type="term" value="C:membrane"/>
    <property type="evidence" value="ECO:0007669"/>
    <property type="project" value="UniProtKB-SubCell"/>
</dbReference>
<dbReference type="OrthoDB" id="4682787at2759"/>
<sequence>MNEDGTWPNRGGQILGATLSICILSTGILIWRIVYGIQSKRKLMICDYLLIVAACLNVASSGIRIKSTIHGQGRHINDPSISKPHDILQYSYYLYIGQIINLIAVAILKLSICTYLLALPFGLTYKLVIYLSIAMVAVFNFTLPMMGQLCAKPFEANWNKSIKGTRFYKGSTALTYMQGVSNILTDVVYIVAPILYLSSVQLSSKTQWGLRLVFCLGLTATVCSIFKTVELKSLLKTRDPTWDGVNLTIWSATELSVGILVASLPPLRKQFERILRKVLPSTLQTSNKRTPGSHSGIPMYNVSKVTTKRNTRIMGRSDVGIDDGDSERSILPDGGSDTKVDRGIMKTVVHEVTSESRSETGKEVPQSFEQRR</sequence>
<dbReference type="AlphaFoldDB" id="A0A177C1I5"/>
<evidence type="ECO:0000256" key="2">
    <source>
        <dbReference type="ARBA" id="ARBA00022692"/>
    </source>
</evidence>
<evidence type="ECO:0000313" key="9">
    <source>
        <dbReference type="EMBL" id="OAG00658.1"/>
    </source>
</evidence>
<name>A0A177C1I5_9PLEO</name>
<keyword evidence="10" id="KW-1185">Reference proteome</keyword>
<feature type="transmembrane region" description="Helical" evidence="7">
    <location>
        <begin position="208"/>
        <end position="227"/>
    </location>
</feature>
<dbReference type="InParanoid" id="A0A177C1I5"/>
<keyword evidence="2 7" id="KW-0812">Transmembrane</keyword>
<evidence type="ECO:0000256" key="7">
    <source>
        <dbReference type="SAM" id="Phobius"/>
    </source>
</evidence>
<accession>A0A177C1I5</accession>
<dbReference type="InterPro" id="IPR052337">
    <property type="entry name" value="SAT4-like"/>
</dbReference>
<feature type="region of interest" description="Disordered" evidence="6">
    <location>
        <begin position="312"/>
        <end position="372"/>
    </location>
</feature>
<evidence type="ECO:0000313" key="10">
    <source>
        <dbReference type="Proteomes" id="UP000077069"/>
    </source>
</evidence>
<dbReference type="Pfam" id="PF20684">
    <property type="entry name" value="Fung_rhodopsin"/>
    <property type="match status" value="1"/>
</dbReference>
<evidence type="ECO:0000256" key="4">
    <source>
        <dbReference type="ARBA" id="ARBA00023136"/>
    </source>
</evidence>
<feature type="transmembrane region" description="Helical" evidence="7">
    <location>
        <begin position="12"/>
        <end position="34"/>
    </location>
</feature>
<evidence type="ECO:0000256" key="6">
    <source>
        <dbReference type="SAM" id="MobiDB-lite"/>
    </source>
</evidence>
<feature type="transmembrane region" description="Helical" evidence="7">
    <location>
        <begin position="176"/>
        <end position="196"/>
    </location>
</feature>
<evidence type="ECO:0000256" key="1">
    <source>
        <dbReference type="ARBA" id="ARBA00004141"/>
    </source>
</evidence>
<dbReference type="RefSeq" id="XP_018031023.1">
    <property type="nucleotide sequence ID" value="XM_018176943.1"/>
</dbReference>
<proteinExistence type="inferred from homology"/>
<feature type="domain" description="Rhodopsin" evidence="8">
    <location>
        <begin position="32"/>
        <end position="272"/>
    </location>
</feature>
<comment type="subcellular location">
    <subcellularLocation>
        <location evidence="1">Membrane</location>
        <topology evidence="1">Multi-pass membrane protein</topology>
    </subcellularLocation>
</comment>
<gene>
    <name evidence="9" type="ORF">CC84DRAFT_1155601</name>
</gene>
<dbReference type="Proteomes" id="UP000077069">
    <property type="component" value="Unassembled WGS sequence"/>
</dbReference>
<dbReference type="EMBL" id="KV441559">
    <property type="protein sequence ID" value="OAG00658.1"/>
    <property type="molecule type" value="Genomic_DNA"/>
</dbReference>
<feature type="transmembrane region" description="Helical" evidence="7">
    <location>
        <begin position="46"/>
        <end position="65"/>
    </location>
</feature>
<feature type="transmembrane region" description="Helical" evidence="7">
    <location>
        <begin position="247"/>
        <end position="267"/>
    </location>
</feature>
<dbReference type="GeneID" id="28760429"/>
<dbReference type="PANTHER" id="PTHR33048:SF163">
    <property type="entry name" value="INTEGRAL MEMBRANE PROTEIN (AFU_ORTHOLOGUE AFUA_8G05510)"/>
    <property type="match status" value="1"/>
</dbReference>